<keyword evidence="3" id="KW-1185">Reference proteome</keyword>
<evidence type="ECO:0000313" key="3">
    <source>
        <dbReference type="Proteomes" id="UP001465976"/>
    </source>
</evidence>
<feature type="compositionally biased region" description="Acidic residues" evidence="1">
    <location>
        <begin position="96"/>
        <end position="116"/>
    </location>
</feature>
<dbReference type="EMBL" id="JBAHYK010002630">
    <property type="protein sequence ID" value="KAL0564682.1"/>
    <property type="molecule type" value="Genomic_DNA"/>
</dbReference>
<feature type="region of interest" description="Disordered" evidence="1">
    <location>
        <begin position="56"/>
        <end position="116"/>
    </location>
</feature>
<feature type="non-terminal residue" evidence="2">
    <location>
        <position position="183"/>
    </location>
</feature>
<comment type="caution">
    <text evidence="2">The sequence shown here is derived from an EMBL/GenBank/DDBJ whole genome shotgun (WGS) entry which is preliminary data.</text>
</comment>
<proteinExistence type="predicted"/>
<sequence>MTRRLCIVKITSSLPKTQTSIQKTVWNPRYESTNASFDDVTAAEVLAGMNSMKLPGEEAMLDDGGSHHQKPLDDKGRHENSPKNSKSSRKSHGNMEDEDEDEQDDNGSDLDSDLDSDLVLPNWNKKLQNTFEEFGIPFEVPYKGNSTHNLHRINSHTPSPAFLNSAAKWMDTRLSLLSEITYQ</sequence>
<evidence type="ECO:0000313" key="2">
    <source>
        <dbReference type="EMBL" id="KAL0564682.1"/>
    </source>
</evidence>
<dbReference type="Proteomes" id="UP001465976">
    <property type="component" value="Unassembled WGS sequence"/>
</dbReference>
<accession>A0ABR3EP86</accession>
<name>A0ABR3EP86_9AGAR</name>
<reference evidence="2 3" key="1">
    <citation type="submission" date="2024-02" db="EMBL/GenBank/DDBJ databases">
        <title>A draft genome for the cacao thread blight pathogen Marasmius crinis-equi.</title>
        <authorList>
            <person name="Cohen S.P."/>
            <person name="Baruah I.K."/>
            <person name="Amoako-Attah I."/>
            <person name="Bukari Y."/>
            <person name="Meinhardt L.W."/>
            <person name="Bailey B.A."/>
        </authorList>
    </citation>
    <scope>NUCLEOTIDE SEQUENCE [LARGE SCALE GENOMIC DNA]</scope>
    <source>
        <strain evidence="2 3">GH-76</strain>
    </source>
</reference>
<feature type="compositionally biased region" description="Basic and acidic residues" evidence="1">
    <location>
        <begin position="64"/>
        <end position="81"/>
    </location>
</feature>
<evidence type="ECO:0000256" key="1">
    <source>
        <dbReference type="SAM" id="MobiDB-lite"/>
    </source>
</evidence>
<gene>
    <name evidence="2" type="ORF">V5O48_017359</name>
</gene>
<organism evidence="2 3">
    <name type="scientific">Marasmius crinis-equi</name>
    <dbReference type="NCBI Taxonomy" id="585013"/>
    <lineage>
        <taxon>Eukaryota</taxon>
        <taxon>Fungi</taxon>
        <taxon>Dikarya</taxon>
        <taxon>Basidiomycota</taxon>
        <taxon>Agaricomycotina</taxon>
        <taxon>Agaricomycetes</taxon>
        <taxon>Agaricomycetidae</taxon>
        <taxon>Agaricales</taxon>
        <taxon>Marasmiineae</taxon>
        <taxon>Marasmiaceae</taxon>
        <taxon>Marasmius</taxon>
    </lineage>
</organism>
<protein>
    <submittedName>
        <fullName evidence="2">Uncharacterized protein</fullName>
    </submittedName>
</protein>